<dbReference type="InterPro" id="IPR036388">
    <property type="entry name" value="WH-like_DNA-bd_sf"/>
</dbReference>
<dbReference type="InterPro" id="IPR013325">
    <property type="entry name" value="RNA_pol_sigma_r2"/>
</dbReference>
<proteinExistence type="inferred from homology"/>
<protein>
    <submittedName>
        <fullName evidence="8">SigE family RNA polymerase sigma factor</fullName>
    </submittedName>
</protein>
<comment type="caution">
    <text evidence="8">The sequence shown here is derived from an EMBL/GenBank/DDBJ whole genome shotgun (WGS) entry which is preliminary data.</text>
</comment>
<evidence type="ECO:0000313" key="9">
    <source>
        <dbReference type="Proteomes" id="UP001500443"/>
    </source>
</evidence>
<dbReference type="SUPFAM" id="SSF88659">
    <property type="entry name" value="Sigma3 and sigma4 domains of RNA polymerase sigma factors"/>
    <property type="match status" value="1"/>
</dbReference>
<evidence type="ECO:0000256" key="1">
    <source>
        <dbReference type="ARBA" id="ARBA00010641"/>
    </source>
</evidence>
<dbReference type="InterPro" id="IPR014284">
    <property type="entry name" value="RNA_pol_sigma-70_dom"/>
</dbReference>
<gene>
    <name evidence="8" type="ORF">GCM10009802_16190</name>
</gene>
<dbReference type="PANTHER" id="PTHR43133">
    <property type="entry name" value="RNA POLYMERASE ECF-TYPE SIGMA FACTO"/>
    <property type="match status" value="1"/>
</dbReference>
<dbReference type="CDD" id="cd06171">
    <property type="entry name" value="Sigma70_r4"/>
    <property type="match status" value="1"/>
</dbReference>
<dbReference type="RefSeq" id="WP_027752991.1">
    <property type="nucleotide sequence ID" value="NZ_BAAAPF010000029.1"/>
</dbReference>
<evidence type="ECO:0000259" key="6">
    <source>
        <dbReference type="Pfam" id="PF04542"/>
    </source>
</evidence>
<dbReference type="Gene3D" id="1.10.1740.10">
    <property type="match status" value="1"/>
</dbReference>
<dbReference type="NCBIfam" id="TIGR02937">
    <property type="entry name" value="sigma70-ECF"/>
    <property type="match status" value="1"/>
</dbReference>
<dbReference type="NCBIfam" id="TIGR02983">
    <property type="entry name" value="SigE-fam_strep"/>
    <property type="match status" value="1"/>
</dbReference>
<sequence>MLRRGAAQPPGFEEFVAARGPRLLRVAWLLTGDAQLAEDLLQTVLAKVWPKWEHIAEGSPEAYVRTAMVHTHISWWRRRWWGEVPHAELPDTAGSADPFGQVDLEQSLADAIRSLPPRQRAVVVLRYFEDLSVQDTAATLGCATGTVKSQAAKALRTLRGLLPAAELVEGGESGGREQR</sequence>
<dbReference type="InterPro" id="IPR013324">
    <property type="entry name" value="RNA_pol_sigma_r3/r4-like"/>
</dbReference>
<organism evidence="8 9">
    <name type="scientific">Streptomyces synnematoformans</name>
    <dbReference type="NCBI Taxonomy" id="415721"/>
    <lineage>
        <taxon>Bacteria</taxon>
        <taxon>Bacillati</taxon>
        <taxon>Actinomycetota</taxon>
        <taxon>Actinomycetes</taxon>
        <taxon>Kitasatosporales</taxon>
        <taxon>Streptomycetaceae</taxon>
        <taxon>Streptomyces</taxon>
    </lineage>
</organism>
<dbReference type="InterPro" id="IPR007627">
    <property type="entry name" value="RNA_pol_sigma70_r2"/>
</dbReference>
<dbReference type="EMBL" id="BAAAPF010000029">
    <property type="protein sequence ID" value="GAA2115965.1"/>
    <property type="molecule type" value="Genomic_DNA"/>
</dbReference>
<dbReference type="Gene3D" id="1.10.10.10">
    <property type="entry name" value="Winged helix-like DNA-binding domain superfamily/Winged helix DNA-binding domain"/>
    <property type="match status" value="1"/>
</dbReference>
<evidence type="ECO:0000256" key="3">
    <source>
        <dbReference type="ARBA" id="ARBA00023082"/>
    </source>
</evidence>
<dbReference type="PANTHER" id="PTHR43133:SF50">
    <property type="entry name" value="ECF RNA POLYMERASE SIGMA FACTOR SIGM"/>
    <property type="match status" value="1"/>
</dbReference>
<reference evidence="9" key="1">
    <citation type="journal article" date="2019" name="Int. J. Syst. Evol. Microbiol.">
        <title>The Global Catalogue of Microorganisms (GCM) 10K type strain sequencing project: providing services to taxonomists for standard genome sequencing and annotation.</title>
        <authorList>
            <consortium name="The Broad Institute Genomics Platform"/>
            <consortium name="The Broad Institute Genome Sequencing Center for Infectious Disease"/>
            <person name="Wu L."/>
            <person name="Ma J."/>
        </authorList>
    </citation>
    <scope>NUCLEOTIDE SEQUENCE [LARGE SCALE GENOMIC DNA]</scope>
    <source>
        <strain evidence="9">JCM 15481</strain>
    </source>
</reference>
<keyword evidence="9" id="KW-1185">Reference proteome</keyword>
<accession>A0ABP5JIR4</accession>
<feature type="domain" description="RNA polymerase sigma factor 70 region 4 type 2" evidence="7">
    <location>
        <begin position="106"/>
        <end position="158"/>
    </location>
</feature>
<keyword evidence="3" id="KW-0731">Sigma factor</keyword>
<dbReference type="Pfam" id="PF08281">
    <property type="entry name" value="Sigma70_r4_2"/>
    <property type="match status" value="1"/>
</dbReference>
<feature type="domain" description="RNA polymerase sigma-70 region 2" evidence="6">
    <location>
        <begin position="16"/>
        <end position="81"/>
    </location>
</feature>
<dbReference type="InterPro" id="IPR013249">
    <property type="entry name" value="RNA_pol_sigma70_r4_t2"/>
</dbReference>
<keyword evidence="2" id="KW-0805">Transcription regulation</keyword>
<evidence type="ECO:0000256" key="4">
    <source>
        <dbReference type="ARBA" id="ARBA00023125"/>
    </source>
</evidence>
<evidence type="ECO:0000256" key="5">
    <source>
        <dbReference type="ARBA" id="ARBA00023163"/>
    </source>
</evidence>
<evidence type="ECO:0000256" key="2">
    <source>
        <dbReference type="ARBA" id="ARBA00023015"/>
    </source>
</evidence>
<comment type="similarity">
    <text evidence="1">Belongs to the sigma-70 factor family. ECF subfamily.</text>
</comment>
<dbReference type="SUPFAM" id="SSF88946">
    <property type="entry name" value="Sigma2 domain of RNA polymerase sigma factors"/>
    <property type="match status" value="1"/>
</dbReference>
<dbReference type="InterPro" id="IPR039425">
    <property type="entry name" value="RNA_pol_sigma-70-like"/>
</dbReference>
<keyword evidence="5" id="KW-0804">Transcription</keyword>
<name>A0ABP5JIR4_9ACTN</name>
<dbReference type="InterPro" id="IPR014325">
    <property type="entry name" value="RNA_pol_sigma-E_actinobac"/>
</dbReference>
<dbReference type="Pfam" id="PF04542">
    <property type="entry name" value="Sigma70_r2"/>
    <property type="match status" value="1"/>
</dbReference>
<keyword evidence="4" id="KW-0238">DNA-binding</keyword>
<evidence type="ECO:0000259" key="7">
    <source>
        <dbReference type="Pfam" id="PF08281"/>
    </source>
</evidence>
<evidence type="ECO:0000313" key="8">
    <source>
        <dbReference type="EMBL" id="GAA2115965.1"/>
    </source>
</evidence>
<dbReference type="Proteomes" id="UP001500443">
    <property type="component" value="Unassembled WGS sequence"/>
</dbReference>